<dbReference type="InterPro" id="IPR029063">
    <property type="entry name" value="SAM-dependent_MTases_sf"/>
</dbReference>
<evidence type="ECO:0000259" key="6">
    <source>
        <dbReference type="PROSITE" id="PS50123"/>
    </source>
</evidence>
<name>A0ABP3PFG1_9PROT</name>
<dbReference type="PANTHER" id="PTHR24422">
    <property type="entry name" value="CHEMOTAXIS PROTEIN METHYLTRANSFERASE"/>
    <property type="match status" value="1"/>
</dbReference>
<comment type="function">
    <text evidence="5">Methylation of the membrane-bound methyl-accepting chemotaxis proteins (MCP) to form gamma-glutamyl methyl ester residues in MCP.</text>
</comment>
<keyword evidence="4 5" id="KW-0949">S-adenosyl-L-methionine</keyword>
<keyword evidence="8" id="KW-1185">Reference proteome</keyword>
<dbReference type="EMBL" id="BAAADD010000002">
    <property type="protein sequence ID" value="GAA0562397.1"/>
    <property type="molecule type" value="Genomic_DNA"/>
</dbReference>
<evidence type="ECO:0000256" key="2">
    <source>
        <dbReference type="ARBA" id="ARBA00022603"/>
    </source>
</evidence>
<evidence type="ECO:0000256" key="5">
    <source>
        <dbReference type="PIRNR" id="PIRNR000410"/>
    </source>
</evidence>
<dbReference type="SUPFAM" id="SSF47757">
    <property type="entry name" value="Chemotaxis receptor methyltransferase CheR, N-terminal domain"/>
    <property type="match status" value="1"/>
</dbReference>
<dbReference type="EC" id="2.1.1.80" evidence="5"/>
<organism evidence="7 8">
    <name type="scientific">Rhizomicrobium electricum</name>
    <dbReference type="NCBI Taxonomy" id="480070"/>
    <lineage>
        <taxon>Bacteria</taxon>
        <taxon>Pseudomonadati</taxon>
        <taxon>Pseudomonadota</taxon>
        <taxon>Alphaproteobacteria</taxon>
        <taxon>Micropepsales</taxon>
        <taxon>Micropepsaceae</taxon>
        <taxon>Rhizomicrobium</taxon>
    </lineage>
</organism>
<dbReference type="InterPro" id="IPR036804">
    <property type="entry name" value="CheR_N_sf"/>
</dbReference>
<dbReference type="PANTHER" id="PTHR24422:SF26">
    <property type="entry name" value="CHEMOTAXIS PROTEIN METHYLTRANSFERASE"/>
    <property type="match status" value="1"/>
</dbReference>
<dbReference type="InterPro" id="IPR026024">
    <property type="entry name" value="Chemotaxis_MeTrfase_CheR"/>
</dbReference>
<dbReference type="InterPro" id="IPR022641">
    <property type="entry name" value="CheR_N"/>
</dbReference>
<dbReference type="InterPro" id="IPR022642">
    <property type="entry name" value="CheR_C"/>
</dbReference>
<feature type="domain" description="CheR-type methyltransferase" evidence="6">
    <location>
        <begin position="8"/>
        <end position="284"/>
    </location>
</feature>
<evidence type="ECO:0000256" key="3">
    <source>
        <dbReference type="ARBA" id="ARBA00022679"/>
    </source>
</evidence>
<dbReference type="SMART" id="SM00138">
    <property type="entry name" value="MeTrc"/>
    <property type="match status" value="1"/>
</dbReference>
<evidence type="ECO:0000313" key="8">
    <source>
        <dbReference type="Proteomes" id="UP001499951"/>
    </source>
</evidence>
<keyword evidence="2 5" id="KW-0489">Methyltransferase</keyword>
<evidence type="ECO:0000256" key="1">
    <source>
        <dbReference type="ARBA" id="ARBA00001541"/>
    </source>
</evidence>
<proteinExistence type="predicted"/>
<comment type="caution">
    <text evidence="7">The sequence shown here is derived from an EMBL/GenBank/DDBJ whole genome shotgun (WGS) entry which is preliminary data.</text>
</comment>
<dbReference type="InterPro" id="IPR000780">
    <property type="entry name" value="CheR_MeTrfase"/>
</dbReference>
<dbReference type="PROSITE" id="PS50123">
    <property type="entry name" value="CHER"/>
    <property type="match status" value="1"/>
</dbReference>
<accession>A0ABP3PFG1</accession>
<protein>
    <recommendedName>
        <fullName evidence="5">Chemotaxis protein methyltransferase</fullName>
        <ecNumber evidence="5">2.1.1.80</ecNumber>
    </recommendedName>
</protein>
<dbReference type="RefSeq" id="WP_166932333.1">
    <property type="nucleotide sequence ID" value="NZ_BAAADD010000002.1"/>
</dbReference>
<dbReference type="InterPro" id="IPR050903">
    <property type="entry name" value="Bact_Chemotaxis_MeTrfase"/>
</dbReference>
<gene>
    <name evidence="7" type="ORF">GCM10008942_08530</name>
</gene>
<dbReference type="Proteomes" id="UP001499951">
    <property type="component" value="Unassembled WGS sequence"/>
</dbReference>
<keyword evidence="3 5" id="KW-0808">Transferase</keyword>
<dbReference type="Pfam" id="PF03705">
    <property type="entry name" value="CheR_N"/>
    <property type="match status" value="1"/>
</dbReference>
<dbReference type="SUPFAM" id="SSF53335">
    <property type="entry name" value="S-adenosyl-L-methionine-dependent methyltransferases"/>
    <property type="match status" value="1"/>
</dbReference>
<dbReference type="Gene3D" id="1.10.155.10">
    <property type="entry name" value="Chemotaxis receptor methyltransferase CheR, N-terminal domain"/>
    <property type="match status" value="1"/>
</dbReference>
<dbReference type="Pfam" id="PF01739">
    <property type="entry name" value="CheR"/>
    <property type="match status" value="1"/>
</dbReference>
<dbReference type="PRINTS" id="PR00996">
    <property type="entry name" value="CHERMTFRASE"/>
</dbReference>
<dbReference type="Gene3D" id="3.40.50.150">
    <property type="entry name" value="Vaccinia Virus protein VP39"/>
    <property type="match status" value="1"/>
</dbReference>
<evidence type="ECO:0000313" key="7">
    <source>
        <dbReference type="EMBL" id="GAA0562397.1"/>
    </source>
</evidence>
<comment type="catalytic activity">
    <reaction evidence="1 5">
        <text>L-glutamyl-[protein] + S-adenosyl-L-methionine = [protein]-L-glutamate 5-O-methyl ester + S-adenosyl-L-homocysteine</text>
        <dbReference type="Rhea" id="RHEA:24452"/>
        <dbReference type="Rhea" id="RHEA-COMP:10208"/>
        <dbReference type="Rhea" id="RHEA-COMP:10311"/>
        <dbReference type="ChEBI" id="CHEBI:29973"/>
        <dbReference type="ChEBI" id="CHEBI:57856"/>
        <dbReference type="ChEBI" id="CHEBI:59789"/>
        <dbReference type="ChEBI" id="CHEBI:82795"/>
        <dbReference type="EC" id="2.1.1.80"/>
    </reaction>
</comment>
<dbReference type="PIRSF" id="PIRSF000410">
    <property type="entry name" value="CheR"/>
    <property type="match status" value="1"/>
</dbReference>
<reference evidence="8" key="1">
    <citation type="journal article" date="2019" name="Int. J. Syst. Evol. Microbiol.">
        <title>The Global Catalogue of Microorganisms (GCM) 10K type strain sequencing project: providing services to taxonomists for standard genome sequencing and annotation.</title>
        <authorList>
            <consortium name="The Broad Institute Genomics Platform"/>
            <consortium name="The Broad Institute Genome Sequencing Center for Infectious Disease"/>
            <person name="Wu L."/>
            <person name="Ma J."/>
        </authorList>
    </citation>
    <scope>NUCLEOTIDE SEQUENCE [LARGE SCALE GENOMIC DNA]</scope>
    <source>
        <strain evidence="8">JCM 15089</strain>
    </source>
</reference>
<sequence length="284" mass="32331">MIRHVAGPLDDNEPLSPFNFERLTKFIKNYSGIALNVSRRTMLEGRLRRRCRAVGIDDVNEYCRILFDETGPEIDAEIVHLMDAVTTNKTDFFREPAHFDYLTQTILPDILRSGPRRIKAWSAACSIGAEPYTLAMLLDDFCRKHPGMDYSILATDLSYQALQKALIGRFPEAMVDPVPDDFRHRYVMRSSDGDEVRMSPQLRSAISFARLNLMDETYPVPADFDLIFLRNVLIYFDKPTQLAVPTRLCRHLRLGGHLVLGHSESVSRSGLPLAAVANTIFQRQ</sequence>
<evidence type="ECO:0000256" key="4">
    <source>
        <dbReference type="ARBA" id="ARBA00022691"/>
    </source>
</evidence>